<accession>A0A6J5KR00</accession>
<evidence type="ECO:0000313" key="1">
    <source>
        <dbReference type="EMBL" id="CAB4123257.1"/>
    </source>
</evidence>
<sequence>MQIKKFDQALHDKYDPPARRAVSAWLKMKRGVVVKDNPDIYGTDLIVYKNEQIVGYAEVEVRIWTPYCPFNTIHVPARKKHMLEVPNTLFFALTHDMSHAYWILGSKALEFPTIELRDNVKHEAYYDVPKELFKYVDLDEMF</sequence>
<proteinExistence type="predicted"/>
<name>A0A6J5KR00_9CAUD</name>
<organism evidence="1">
    <name type="scientific">uncultured Caudovirales phage</name>
    <dbReference type="NCBI Taxonomy" id="2100421"/>
    <lineage>
        <taxon>Viruses</taxon>
        <taxon>Duplodnaviria</taxon>
        <taxon>Heunggongvirae</taxon>
        <taxon>Uroviricota</taxon>
        <taxon>Caudoviricetes</taxon>
        <taxon>Peduoviridae</taxon>
        <taxon>Maltschvirus</taxon>
        <taxon>Maltschvirus maltsch</taxon>
    </lineage>
</organism>
<dbReference type="EMBL" id="LR796169">
    <property type="protein sequence ID" value="CAB4123257.1"/>
    <property type="molecule type" value="Genomic_DNA"/>
</dbReference>
<reference evidence="1" key="1">
    <citation type="submission" date="2020-04" db="EMBL/GenBank/DDBJ databases">
        <authorList>
            <person name="Chiriac C."/>
            <person name="Salcher M."/>
            <person name="Ghai R."/>
            <person name="Kavagutti S V."/>
        </authorList>
    </citation>
    <scope>NUCLEOTIDE SEQUENCE</scope>
</reference>
<protein>
    <submittedName>
        <fullName evidence="1">Uncharacterized protein</fullName>
    </submittedName>
</protein>
<gene>
    <name evidence="1" type="ORF">UFOVP42_2</name>
</gene>